<dbReference type="InterPro" id="IPR006597">
    <property type="entry name" value="Sel1-like"/>
</dbReference>
<dbReference type="EMBL" id="JAAQPF010000338">
    <property type="protein sequence ID" value="KAF5705871.1"/>
    <property type="molecule type" value="Genomic_DNA"/>
</dbReference>
<dbReference type="SMART" id="SM00671">
    <property type="entry name" value="SEL1"/>
    <property type="match status" value="1"/>
</dbReference>
<dbReference type="InterPro" id="IPR010730">
    <property type="entry name" value="HET"/>
</dbReference>
<dbReference type="SUPFAM" id="SSF81901">
    <property type="entry name" value="HCP-like"/>
    <property type="match status" value="1"/>
</dbReference>
<protein>
    <recommendedName>
        <fullName evidence="1">Heterokaryon incompatibility domain-containing protein</fullName>
    </recommendedName>
</protein>
<sequence>MENSAHQLRAGLEALVNSTQSCPIYRDLKPGEGNDELNINSTPNLRDGCGYCRILQSAMNSSADGPTTQTFVHSKEGEPISVEYFSEKNPGDSYMSKAGFIIYSHDKSRLIPDLGILGAYPKSTELATPVNTINAQIKQPLRTIMANFEDLKKSINATSLPIVFQQAICIVRMLRIEYIWIDSLGIIQDSQSDWELESLQMCDYYENSFLTISTATSPNSTIPFLVPRDKRWWPDKLNLTNGSSSEDIYAQRIASEPEEEGAAAGEFANGEFAMGYYNEIGIHVQKDLAEARRWYQLSADHGNGDARHDRNPKAIPLASQTFGETRSKVVDQTRLEAVSKPETIIVGIDLGAVMQAARLRKSVNIPQKNCFSALEDFCSGAEPARKQATRFLTSYIGTLWNHVVHEILSKTEGWDLEFILSLSIPVYFSWEMENRLLRMARDATAHNGASKVVEVNALGQLQAVILNSLKDQYRLDRSARGPSVVMENGEIVVVCDCGGTGARALSYEVHTESPPLVQQLTSWNAENFGTPSVDMEFINYLLNHSSSNLGTSRSALNELDFFIETEWEYGLKRTFRGDDNHDIILQLPRKAISALKRLQPSSSRLLIKPKVVRKFFEKSLMAIEKVIDAQFAALEVIGRKPNSILLVGGLSQSPYIIQQLQKKFDVIFHLPYDKWGSYGLKNYKIITFQEGAPFQIQATLEWESLEVFEKAAASEAAAAVFGDIKNFYDGNPVLLKGPVVASETVASS</sequence>
<reference evidence="2 3" key="1">
    <citation type="submission" date="2020-05" db="EMBL/GenBank/DDBJ databases">
        <title>Identification and distribution of gene clusters putatively required for synthesis of sphingolipid metabolism inhibitors in phylogenetically diverse species of the filamentous fungus Fusarium.</title>
        <authorList>
            <person name="Kim H.-S."/>
            <person name="Busman M."/>
            <person name="Brown D.W."/>
            <person name="Divon H."/>
            <person name="Uhlig S."/>
            <person name="Proctor R.H."/>
        </authorList>
    </citation>
    <scope>NUCLEOTIDE SEQUENCE [LARGE SCALE GENOMIC DNA]</scope>
    <source>
        <strain evidence="2 3">NRRL 26131</strain>
    </source>
</reference>
<dbReference type="Gene3D" id="1.25.40.10">
    <property type="entry name" value="Tetratricopeptide repeat domain"/>
    <property type="match status" value="1"/>
</dbReference>
<dbReference type="InterPro" id="IPR011008">
    <property type="entry name" value="Dimeric_a/b-barrel"/>
</dbReference>
<evidence type="ECO:0000313" key="2">
    <source>
        <dbReference type="EMBL" id="KAF5705871.1"/>
    </source>
</evidence>
<dbReference type="SUPFAM" id="SSF54909">
    <property type="entry name" value="Dimeric alpha+beta barrel"/>
    <property type="match status" value="1"/>
</dbReference>
<name>A0A8H5Y684_9HYPO</name>
<proteinExistence type="predicted"/>
<dbReference type="Proteomes" id="UP000532311">
    <property type="component" value="Unassembled WGS sequence"/>
</dbReference>
<dbReference type="Pfam" id="PF06985">
    <property type="entry name" value="HET"/>
    <property type="match status" value="1"/>
</dbReference>
<dbReference type="Gene3D" id="3.30.70.100">
    <property type="match status" value="1"/>
</dbReference>
<comment type="caution">
    <text evidence="2">The sequence shown here is derived from an EMBL/GenBank/DDBJ whole genome shotgun (WGS) entry which is preliminary data.</text>
</comment>
<dbReference type="InterPro" id="IPR011990">
    <property type="entry name" value="TPR-like_helical_dom_sf"/>
</dbReference>
<evidence type="ECO:0000259" key="1">
    <source>
        <dbReference type="Pfam" id="PF06985"/>
    </source>
</evidence>
<dbReference type="PANTHER" id="PTHR33112:SF9">
    <property type="entry name" value="HETEROKARYON INCOMPATIBILITY DOMAIN-CONTAINING PROTEIN"/>
    <property type="match status" value="1"/>
</dbReference>
<dbReference type="InterPro" id="IPR043129">
    <property type="entry name" value="ATPase_NBD"/>
</dbReference>
<dbReference type="CDD" id="cd10170">
    <property type="entry name" value="ASKHA_NBD_HSP70"/>
    <property type="match status" value="1"/>
</dbReference>
<accession>A0A8H5Y684</accession>
<evidence type="ECO:0000313" key="3">
    <source>
        <dbReference type="Proteomes" id="UP000532311"/>
    </source>
</evidence>
<gene>
    <name evidence="2" type="ORF">FGLOB1_7768</name>
</gene>
<dbReference type="PANTHER" id="PTHR33112">
    <property type="entry name" value="DOMAIN PROTEIN, PUTATIVE-RELATED"/>
    <property type="match status" value="1"/>
</dbReference>
<feature type="domain" description="Heterokaryon incompatibility" evidence="1">
    <location>
        <begin position="152"/>
        <end position="229"/>
    </location>
</feature>
<dbReference type="SUPFAM" id="SSF53067">
    <property type="entry name" value="Actin-like ATPase domain"/>
    <property type="match status" value="1"/>
</dbReference>
<dbReference type="AlphaFoldDB" id="A0A8H5Y684"/>
<keyword evidence="3" id="KW-1185">Reference proteome</keyword>
<organism evidence="2 3">
    <name type="scientific">Fusarium globosum</name>
    <dbReference type="NCBI Taxonomy" id="78864"/>
    <lineage>
        <taxon>Eukaryota</taxon>
        <taxon>Fungi</taxon>
        <taxon>Dikarya</taxon>
        <taxon>Ascomycota</taxon>
        <taxon>Pezizomycotina</taxon>
        <taxon>Sordariomycetes</taxon>
        <taxon>Hypocreomycetidae</taxon>
        <taxon>Hypocreales</taxon>
        <taxon>Nectriaceae</taxon>
        <taxon>Fusarium</taxon>
        <taxon>Fusarium fujikuroi species complex</taxon>
    </lineage>
</organism>